<dbReference type="PANTHER" id="PTHR46922:SF4">
    <property type="entry name" value="DHHA1 DOMAIN PROTEIN"/>
    <property type="match status" value="1"/>
</dbReference>
<name>A0A1F8GDI1_9BACT</name>
<reference evidence="2 3" key="1">
    <citation type="journal article" date="2016" name="Nat. Commun.">
        <title>Thousands of microbial genomes shed light on interconnected biogeochemical processes in an aquifer system.</title>
        <authorList>
            <person name="Anantharaman K."/>
            <person name="Brown C.T."/>
            <person name="Hug L.A."/>
            <person name="Sharon I."/>
            <person name="Castelle C.J."/>
            <person name="Probst A.J."/>
            <person name="Thomas B.C."/>
            <person name="Singh A."/>
            <person name="Wilkins M.J."/>
            <person name="Karaoz U."/>
            <person name="Brodie E.L."/>
            <person name="Williams K.H."/>
            <person name="Hubbard S.S."/>
            <person name="Banfield J.F."/>
        </authorList>
    </citation>
    <scope>NUCLEOTIDE SEQUENCE [LARGE SCALE GENOMIC DNA]</scope>
</reference>
<sequence length="296" mass="34056">MSKIKMTEQKFKITKDVVIIYHGECPDGFSAAWAAWKKFGENADYFRVSHGELIPDGLINKEIYILDFSFHKEVMAEVVKNNKKIVVIDHHKSAEESVKMAHEYVYEMDRSGAVLAWQYFYPDLSVPWLLRYIGDRDMWKLELPDTFAMGLMLDTFDKNFETWGKLAEELEDENTRRKYIEQGKLIQRYENKVIEDITSSNKEVVIFEGHEVYAVNAPHFFASQMGNFLCKEKPPLAIVWSWSEGKITVSLRSGGSVDVSEIAKKYGGGGHKGAAGFRVNSQCDFPWKIVKQNNEI</sequence>
<gene>
    <name evidence="2" type="ORF">A2918_02030</name>
</gene>
<feature type="domain" description="DHHA1" evidence="1">
    <location>
        <begin position="231"/>
        <end position="280"/>
    </location>
</feature>
<dbReference type="Pfam" id="PF02272">
    <property type="entry name" value="DHHA1"/>
    <property type="match status" value="1"/>
</dbReference>
<accession>A0A1F8GDI1</accession>
<dbReference type="SUPFAM" id="SSF64182">
    <property type="entry name" value="DHH phosphoesterases"/>
    <property type="match status" value="1"/>
</dbReference>
<dbReference type="Gene3D" id="3.90.1640.10">
    <property type="entry name" value="inorganic pyrophosphatase (n-terminal core)"/>
    <property type="match status" value="1"/>
</dbReference>
<evidence type="ECO:0000313" key="3">
    <source>
        <dbReference type="Proteomes" id="UP000178227"/>
    </source>
</evidence>
<dbReference type="AlphaFoldDB" id="A0A1F8GDI1"/>
<proteinExistence type="predicted"/>
<organism evidence="2 3">
    <name type="scientific">Candidatus Yanofskybacteria bacterium RIFCSPLOWO2_01_FULL_42_49</name>
    <dbReference type="NCBI Taxonomy" id="1802694"/>
    <lineage>
        <taxon>Bacteria</taxon>
        <taxon>Candidatus Yanofskyibacteriota</taxon>
    </lineage>
</organism>
<comment type="caution">
    <text evidence="2">The sequence shown here is derived from an EMBL/GenBank/DDBJ whole genome shotgun (WGS) entry which is preliminary data.</text>
</comment>
<dbReference type="InterPro" id="IPR003156">
    <property type="entry name" value="DHHA1_dom"/>
</dbReference>
<dbReference type="PANTHER" id="PTHR46922">
    <property type="entry name" value="DHHA1 DOMAIN PROTEIN"/>
    <property type="match status" value="1"/>
</dbReference>
<dbReference type="InterPro" id="IPR038763">
    <property type="entry name" value="DHH_sf"/>
</dbReference>
<dbReference type="Gene3D" id="3.10.310.30">
    <property type="match status" value="1"/>
</dbReference>
<dbReference type="GO" id="GO:0003676">
    <property type="term" value="F:nucleic acid binding"/>
    <property type="evidence" value="ECO:0007669"/>
    <property type="project" value="InterPro"/>
</dbReference>
<dbReference type="EMBL" id="MGKI01000011">
    <property type="protein sequence ID" value="OGN22519.1"/>
    <property type="molecule type" value="Genomic_DNA"/>
</dbReference>
<evidence type="ECO:0000259" key="1">
    <source>
        <dbReference type="Pfam" id="PF02272"/>
    </source>
</evidence>
<evidence type="ECO:0000313" key="2">
    <source>
        <dbReference type="EMBL" id="OGN22519.1"/>
    </source>
</evidence>
<dbReference type="STRING" id="1802694.A2918_02030"/>
<dbReference type="Proteomes" id="UP000178227">
    <property type="component" value="Unassembled WGS sequence"/>
</dbReference>
<protein>
    <recommendedName>
        <fullName evidence="1">DHHA1 domain-containing protein</fullName>
    </recommendedName>
</protein>